<evidence type="ECO:0000313" key="1">
    <source>
        <dbReference type="EMBL" id="TDE14607.1"/>
    </source>
</evidence>
<organism evidence="1 2">
    <name type="scientific">Dyadobacter psychrotolerans</name>
    <dbReference type="NCBI Taxonomy" id="2541721"/>
    <lineage>
        <taxon>Bacteria</taxon>
        <taxon>Pseudomonadati</taxon>
        <taxon>Bacteroidota</taxon>
        <taxon>Cytophagia</taxon>
        <taxon>Cytophagales</taxon>
        <taxon>Spirosomataceae</taxon>
        <taxon>Dyadobacter</taxon>
    </lineage>
</organism>
<protein>
    <submittedName>
        <fullName evidence="1">Uncharacterized protein</fullName>
    </submittedName>
</protein>
<dbReference type="RefSeq" id="WP_131959191.1">
    <property type="nucleotide sequence ID" value="NZ_SMFL01000005.1"/>
</dbReference>
<accession>A0A4R5DM99</accession>
<reference evidence="1 2" key="1">
    <citation type="submission" date="2019-03" db="EMBL/GenBank/DDBJ databases">
        <title>Dyadobacter AR-3-6 sp. nov., isolated from arctic soil.</title>
        <authorList>
            <person name="Chaudhary D.K."/>
        </authorList>
    </citation>
    <scope>NUCLEOTIDE SEQUENCE [LARGE SCALE GENOMIC DNA]</scope>
    <source>
        <strain evidence="1 2">AR-3-6</strain>
    </source>
</reference>
<dbReference type="Proteomes" id="UP000294850">
    <property type="component" value="Unassembled WGS sequence"/>
</dbReference>
<evidence type="ECO:0000313" key="2">
    <source>
        <dbReference type="Proteomes" id="UP000294850"/>
    </source>
</evidence>
<dbReference type="OrthoDB" id="1036397at2"/>
<name>A0A4R5DM99_9BACT</name>
<dbReference type="AlphaFoldDB" id="A0A4R5DM99"/>
<keyword evidence="2" id="KW-1185">Reference proteome</keyword>
<comment type="caution">
    <text evidence="1">The sequence shown here is derived from an EMBL/GenBank/DDBJ whole genome shotgun (WGS) entry which is preliminary data.</text>
</comment>
<dbReference type="EMBL" id="SMFL01000005">
    <property type="protein sequence ID" value="TDE14607.1"/>
    <property type="molecule type" value="Genomic_DNA"/>
</dbReference>
<gene>
    <name evidence="1" type="ORF">E0F88_15550</name>
</gene>
<sequence length="92" mass="10794">MIEVFKTNVDNEEKARFVLSHIKQNFESYQASFDLEDCDRILRVVNRKGIVCSYQLIDLLFKLGFEAEILEDETPSAVQIMMHSTKYYPVLE</sequence>
<proteinExistence type="predicted"/>